<evidence type="ECO:0000256" key="6">
    <source>
        <dbReference type="ARBA" id="ARBA00023136"/>
    </source>
</evidence>
<gene>
    <name evidence="7" type="primary">nuoA</name>
    <name evidence="9" type="ORF">C7457_0559</name>
</gene>
<keyword evidence="7 8" id="KW-0874">Quinone</keyword>
<keyword evidence="3 7" id="KW-0813">Transport</keyword>
<keyword evidence="7" id="KW-0830">Ubiquinone</keyword>
<dbReference type="GO" id="GO:0048038">
    <property type="term" value="F:quinone binding"/>
    <property type="evidence" value="ECO:0007669"/>
    <property type="project" value="UniProtKB-KW"/>
</dbReference>
<dbReference type="Pfam" id="PF00507">
    <property type="entry name" value="Oxidored_q4"/>
    <property type="match status" value="1"/>
</dbReference>
<comment type="catalytic activity">
    <reaction evidence="7 8">
        <text>a quinone + NADH + 5 H(+)(in) = a quinol + NAD(+) + 4 H(+)(out)</text>
        <dbReference type="Rhea" id="RHEA:57888"/>
        <dbReference type="ChEBI" id="CHEBI:15378"/>
        <dbReference type="ChEBI" id="CHEBI:24646"/>
        <dbReference type="ChEBI" id="CHEBI:57540"/>
        <dbReference type="ChEBI" id="CHEBI:57945"/>
        <dbReference type="ChEBI" id="CHEBI:132124"/>
    </reaction>
</comment>
<dbReference type="GO" id="GO:0030964">
    <property type="term" value="C:NADH dehydrogenase complex"/>
    <property type="evidence" value="ECO:0007669"/>
    <property type="project" value="TreeGrafter"/>
</dbReference>
<keyword evidence="6 7" id="KW-0472">Membrane</keyword>
<feature type="transmembrane region" description="Helical" evidence="7">
    <location>
        <begin position="6"/>
        <end position="27"/>
    </location>
</feature>
<dbReference type="PANTHER" id="PTHR11058:SF9">
    <property type="entry name" value="NADH-UBIQUINONE OXIDOREDUCTASE CHAIN 3"/>
    <property type="match status" value="1"/>
</dbReference>
<keyword evidence="5 7" id="KW-1133">Transmembrane helix</keyword>
<evidence type="ECO:0000313" key="9">
    <source>
        <dbReference type="EMBL" id="RKQ63679.1"/>
    </source>
</evidence>
<proteinExistence type="inferred from homology"/>
<dbReference type="AlphaFoldDB" id="A0A420W8N7"/>
<dbReference type="GO" id="GO:0008137">
    <property type="term" value="F:NADH dehydrogenase (ubiquinone) activity"/>
    <property type="evidence" value="ECO:0007669"/>
    <property type="project" value="InterPro"/>
</dbReference>
<dbReference type="EC" id="7.1.1.-" evidence="7"/>
<dbReference type="InterPro" id="IPR023043">
    <property type="entry name" value="NAD(P)H_OxRDtase_bac/plastid"/>
</dbReference>
<dbReference type="InterPro" id="IPR000440">
    <property type="entry name" value="NADH_UbQ/plastoQ_OxRdtase_su3"/>
</dbReference>
<evidence type="ECO:0000256" key="3">
    <source>
        <dbReference type="ARBA" id="ARBA00022448"/>
    </source>
</evidence>
<keyword evidence="7 8" id="KW-0520">NAD</keyword>
<comment type="similarity">
    <text evidence="2 7 8">Belongs to the complex I subunit 3 family.</text>
</comment>
<comment type="caution">
    <text evidence="9">The sequence shown here is derived from an EMBL/GenBank/DDBJ whole genome shotgun (WGS) entry which is preliminary data.</text>
</comment>
<keyword evidence="7" id="KW-1278">Translocase</keyword>
<evidence type="ECO:0000256" key="4">
    <source>
        <dbReference type="ARBA" id="ARBA00022692"/>
    </source>
</evidence>
<dbReference type="GO" id="GO:0005886">
    <property type="term" value="C:plasma membrane"/>
    <property type="evidence" value="ECO:0007669"/>
    <property type="project" value="UniProtKB-SubCell"/>
</dbReference>
<comment type="subcellular location">
    <subcellularLocation>
        <location evidence="7 8">Cell membrane</location>
        <topology evidence="7 8">Multi-pass membrane protein</topology>
    </subcellularLocation>
    <subcellularLocation>
        <location evidence="1">Membrane</location>
        <topology evidence="1">Multi-pass membrane protein</topology>
    </subcellularLocation>
</comment>
<sequence length="121" mass="14182">MESYLILFAFFLIALTVAIVVPNVNFITNRFLKINREERDKYEPYECGIPKVFPFDRHYFAFFYVIALVFLLFDLETVFLFPWAVAFRELGVFGVIEAFLFVGILLVGFLYALVKGALKWE</sequence>
<reference evidence="9 10" key="1">
    <citation type="submission" date="2018-10" db="EMBL/GenBank/DDBJ databases">
        <title>Genomic Encyclopedia of Type Strains, Phase IV (KMG-IV): sequencing the most valuable type-strain genomes for metagenomic binning, comparative biology and taxonomic classification.</title>
        <authorList>
            <person name="Goeker M."/>
        </authorList>
    </citation>
    <scope>NUCLEOTIDE SEQUENCE [LARGE SCALE GENOMIC DNA]</scope>
    <source>
        <strain evidence="9 10">DSM 15521</strain>
    </source>
</reference>
<feature type="transmembrane region" description="Helical" evidence="7">
    <location>
        <begin position="90"/>
        <end position="114"/>
    </location>
</feature>
<evidence type="ECO:0000256" key="8">
    <source>
        <dbReference type="RuleBase" id="RU003639"/>
    </source>
</evidence>
<protein>
    <recommendedName>
        <fullName evidence="7">NADH-quinone oxidoreductase subunit A</fullName>
        <ecNumber evidence="7">7.1.1.-</ecNumber>
    </recommendedName>
    <alternativeName>
        <fullName evidence="7">NADH dehydrogenase I subunit A</fullName>
    </alternativeName>
    <alternativeName>
        <fullName evidence="7">NDH-1 subunit A</fullName>
    </alternativeName>
    <alternativeName>
        <fullName evidence="7">NUO1</fullName>
    </alternativeName>
</protein>
<accession>A0A420W8N7</accession>
<dbReference type="PANTHER" id="PTHR11058">
    <property type="entry name" value="NADH-UBIQUINONE OXIDOREDUCTASE CHAIN 3"/>
    <property type="match status" value="1"/>
</dbReference>
<dbReference type="EMBL" id="RBIE01000001">
    <property type="protein sequence ID" value="RKQ63679.1"/>
    <property type="molecule type" value="Genomic_DNA"/>
</dbReference>
<dbReference type="GO" id="GO:0050136">
    <property type="term" value="F:NADH dehydrogenase (quinone) (non-electrogenic) activity"/>
    <property type="evidence" value="ECO:0007669"/>
    <property type="project" value="UniProtKB-UniRule"/>
</dbReference>
<evidence type="ECO:0000256" key="1">
    <source>
        <dbReference type="ARBA" id="ARBA00004141"/>
    </source>
</evidence>
<dbReference type="Gene3D" id="1.20.58.1610">
    <property type="entry name" value="NADH:ubiquinone/plastoquinone oxidoreductase, chain 3"/>
    <property type="match status" value="1"/>
</dbReference>
<comment type="function">
    <text evidence="7">NDH-1 shuttles electrons from NADH, via FMN and iron-sulfur (Fe-S) centers, to quinones in the respiratory chain. The immediate electron acceptor for the enzyme in this species is believed to be ubiquinone. Couples the redox reaction to proton translocation (for every two electrons transferred, four hydrogen ions are translocated across the cytoplasmic membrane), and thus conserves the redox energy in a proton gradient.</text>
</comment>
<evidence type="ECO:0000313" key="10">
    <source>
        <dbReference type="Proteomes" id="UP000280881"/>
    </source>
</evidence>
<evidence type="ECO:0000256" key="5">
    <source>
        <dbReference type="ARBA" id="ARBA00022989"/>
    </source>
</evidence>
<keyword evidence="7" id="KW-1003">Cell membrane</keyword>
<name>A0A420W8N7_9BACT</name>
<keyword evidence="10" id="KW-1185">Reference proteome</keyword>
<feature type="transmembrane region" description="Helical" evidence="7">
    <location>
        <begin position="59"/>
        <end position="84"/>
    </location>
</feature>
<comment type="subunit">
    <text evidence="7">NDH-1 is composed of 14 different subunits. Subunits NuoA, H, J, K, L, M, N constitute the membrane sector of the complex.</text>
</comment>
<organism evidence="9 10">
    <name type="scientific">Thermovibrio guaymasensis</name>
    <dbReference type="NCBI Taxonomy" id="240167"/>
    <lineage>
        <taxon>Bacteria</taxon>
        <taxon>Pseudomonadati</taxon>
        <taxon>Aquificota</taxon>
        <taxon>Aquificia</taxon>
        <taxon>Desulfurobacteriales</taxon>
        <taxon>Desulfurobacteriaceae</taxon>
        <taxon>Thermovibrio</taxon>
    </lineage>
</organism>
<evidence type="ECO:0000256" key="7">
    <source>
        <dbReference type="HAMAP-Rule" id="MF_01394"/>
    </source>
</evidence>
<dbReference type="RefSeq" id="WP_211321808.1">
    <property type="nucleotide sequence ID" value="NZ_RBIE01000001.1"/>
</dbReference>
<dbReference type="Proteomes" id="UP000280881">
    <property type="component" value="Unassembled WGS sequence"/>
</dbReference>
<dbReference type="HAMAP" id="MF_01394">
    <property type="entry name" value="NDH1_NuoA"/>
    <property type="match status" value="1"/>
</dbReference>
<dbReference type="InterPro" id="IPR038430">
    <property type="entry name" value="NDAH_ubi_oxred_su3_sf"/>
</dbReference>
<evidence type="ECO:0000256" key="2">
    <source>
        <dbReference type="ARBA" id="ARBA00008472"/>
    </source>
</evidence>
<keyword evidence="4 7" id="KW-0812">Transmembrane</keyword>